<dbReference type="EMBL" id="GGEC01077001">
    <property type="protein sequence ID" value="MBX57485.1"/>
    <property type="molecule type" value="Transcribed_RNA"/>
</dbReference>
<protein>
    <submittedName>
        <fullName evidence="1">Uncharacterized protein</fullName>
    </submittedName>
</protein>
<accession>A0A2P2PS06</accession>
<sequence length="20" mass="2303">MFEPSMGYILSPQPMLESNM</sequence>
<reference evidence="1" key="1">
    <citation type="submission" date="2018-02" db="EMBL/GenBank/DDBJ databases">
        <title>Rhizophora mucronata_Transcriptome.</title>
        <authorList>
            <person name="Meera S.P."/>
            <person name="Sreeshan A."/>
            <person name="Augustine A."/>
        </authorList>
    </citation>
    <scope>NUCLEOTIDE SEQUENCE</scope>
    <source>
        <tissue evidence="1">Leaf</tissue>
    </source>
</reference>
<proteinExistence type="predicted"/>
<dbReference type="AlphaFoldDB" id="A0A2P2PS06"/>
<organism evidence="1">
    <name type="scientific">Rhizophora mucronata</name>
    <name type="common">Asiatic mangrove</name>
    <dbReference type="NCBI Taxonomy" id="61149"/>
    <lineage>
        <taxon>Eukaryota</taxon>
        <taxon>Viridiplantae</taxon>
        <taxon>Streptophyta</taxon>
        <taxon>Embryophyta</taxon>
        <taxon>Tracheophyta</taxon>
        <taxon>Spermatophyta</taxon>
        <taxon>Magnoliopsida</taxon>
        <taxon>eudicotyledons</taxon>
        <taxon>Gunneridae</taxon>
        <taxon>Pentapetalae</taxon>
        <taxon>rosids</taxon>
        <taxon>fabids</taxon>
        <taxon>Malpighiales</taxon>
        <taxon>Rhizophoraceae</taxon>
        <taxon>Rhizophora</taxon>
    </lineage>
</organism>
<name>A0A2P2PS06_RHIMU</name>
<evidence type="ECO:0000313" key="1">
    <source>
        <dbReference type="EMBL" id="MBX57485.1"/>
    </source>
</evidence>